<feature type="compositionally biased region" description="Low complexity" evidence="1">
    <location>
        <begin position="47"/>
        <end position="61"/>
    </location>
</feature>
<reference evidence="2" key="1">
    <citation type="submission" date="2022-06" db="EMBL/GenBank/DDBJ databases">
        <authorList>
            <person name="Legendre M."/>
            <person name="Claverie J.-M."/>
            <person name="Alempic J.-M."/>
            <person name="Abergel C."/>
        </authorList>
    </citation>
    <scope>NUCLEOTIDE SEQUENCE</scope>
    <source>
        <strain evidence="2">Kuranda</strain>
    </source>
</reference>
<gene>
    <name evidence="2" type="ORF">pkur_cds_476</name>
</gene>
<evidence type="ECO:0000256" key="1">
    <source>
        <dbReference type="SAM" id="MobiDB-lite"/>
    </source>
</evidence>
<evidence type="ECO:0000313" key="2">
    <source>
        <dbReference type="EMBL" id="WBR14650.1"/>
    </source>
</evidence>
<protein>
    <submittedName>
        <fullName evidence="2">Ankyrin repeat protein</fullName>
    </submittedName>
</protein>
<feature type="region of interest" description="Disordered" evidence="1">
    <location>
        <begin position="47"/>
        <end position="77"/>
    </location>
</feature>
<dbReference type="PANTHER" id="PTHR46586:SF3">
    <property type="entry name" value="ANKYRIN REPEAT-CONTAINING PROTEIN"/>
    <property type="match status" value="1"/>
</dbReference>
<dbReference type="PANTHER" id="PTHR46586">
    <property type="entry name" value="ANKYRIN REPEAT-CONTAINING PROTEIN"/>
    <property type="match status" value="1"/>
</dbReference>
<organism evidence="2 3">
    <name type="scientific">Pandoravirus kuranda</name>
    <dbReference type="NCBI Taxonomy" id="3019033"/>
    <lineage>
        <taxon>Viruses</taxon>
        <taxon>Pandoravirus</taxon>
    </lineage>
</organism>
<name>A0AA95EET0_9VIRU</name>
<dbReference type="EMBL" id="ON887157">
    <property type="protein sequence ID" value="WBR14650.1"/>
    <property type="molecule type" value="Genomic_DNA"/>
</dbReference>
<dbReference type="InterPro" id="IPR052050">
    <property type="entry name" value="SecEffector_AnkRepeat"/>
</dbReference>
<proteinExistence type="predicted"/>
<dbReference type="Proteomes" id="UP001185135">
    <property type="component" value="Segment"/>
</dbReference>
<dbReference type="InterPro" id="IPR036770">
    <property type="entry name" value="Ankyrin_rpt-contain_sf"/>
</dbReference>
<accession>A0AA95EET0</accession>
<sequence length="410" mass="44733">MDNRESWGSFRFVSPSWWGSLHRRALPIDRDFRQRWCVDVVRRPAVGRRSSARSSGNSSVPGGRARSFDDDDDDTHPLSLSALPREILDVITASIDRIRDPGARSIATGLPTKGHHARAILRHGVDLYSVLSAGAPFDVVRDITTAQPLGQLSDIVISAAVGGRAKVFDYIMKRWLSALDRGFMLGDDINAGVASMDDTVADALVTAASLGHARIIDTIAYNYDALDWALPRGACSEAVAMAIERSHWASLVSLSIACPADCIRSLIPWAILRDAPQAIKIVLPNMTPREKDTLFQCAVETGAWRVARWLASAGRKVVDLRDKDLPQPLQKPPLLEWLRAQGCPWGSDTCKDAARGGHLRVLQWAVTNGCTWEADACRRIAAGSNHGHVTAWIDAHTASIASCDTLQPDV</sequence>
<evidence type="ECO:0000313" key="3">
    <source>
        <dbReference type="Proteomes" id="UP001185135"/>
    </source>
</evidence>
<dbReference type="Gene3D" id="1.25.40.20">
    <property type="entry name" value="Ankyrin repeat-containing domain"/>
    <property type="match status" value="1"/>
</dbReference>